<name>A0AAD4FEL7_9PLEO</name>
<dbReference type="InterPro" id="IPR011009">
    <property type="entry name" value="Kinase-like_dom_sf"/>
</dbReference>
<evidence type="ECO:0000313" key="4">
    <source>
        <dbReference type="Proteomes" id="UP001199106"/>
    </source>
</evidence>
<evidence type="ECO:0000256" key="1">
    <source>
        <dbReference type="SAM" id="MobiDB-lite"/>
    </source>
</evidence>
<gene>
    <name evidence="3" type="ORF">G6011_02325</name>
</gene>
<dbReference type="AlphaFoldDB" id="A0AAD4FEL7"/>
<protein>
    <recommendedName>
        <fullName evidence="2">Aminoglycoside phosphotransferase domain-containing protein</fullName>
    </recommendedName>
</protein>
<feature type="compositionally biased region" description="Polar residues" evidence="1">
    <location>
        <begin position="95"/>
        <end position="108"/>
    </location>
</feature>
<dbReference type="InterPro" id="IPR051678">
    <property type="entry name" value="AGP_Transferase"/>
</dbReference>
<feature type="region of interest" description="Disordered" evidence="1">
    <location>
        <begin position="54"/>
        <end position="80"/>
    </location>
</feature>
<dbReference type="Gene3D" id="3.90.1200.10">
    <property type="match status" value="1"/>
</dbReference>
<accession>A0AAD4FEL7</accession>
<dbReference type="PANTHER" id="PTHR21310">
    <property type="entry name" value="AMINOGLYCOSIDE PHOSPHOTRANSFERASE-RELATED-RELATED"/>
    <property type="match status" value="1"/>
</dbReference>
<feature type="domain" description="Aminoglycoside phosphotransferase" evidence="2">
    <location>
        <begin position="304"/>
        <end position="557"/>
    </location>
</feature>
<feature type="region of interest" description="Disordered" evidence="1">
    <location>
        <begin position="93"/>
        <end position="137"/>
    </location>
</feature>
<evidence type="ECO:0000259" key="2">
    <source>
        <dbReference type="Pfam" id="PF01636"/>
    </source>
</evidence>
<sequence length="732" mass="81558">MMFGLKDKKGLNAATAGCSSERKPTASLHTISRNSFEKVVSVGKNICHTLSATLSRKPSRQTSSTERPTSPDRLPSNASTATASFKQNLDDCTAGSLSQRSSKSTVPTEHSLPVPDCGETFYVPGISPPPPRPRMNTRQTAIQEPNNLSASSMEFIRSSGDTKSEDQSEEESSAKPEQLCVKKAMKDRLRQCLKATYEHFILLRHFRFNHESSRYDSVMDAGMLPGIDEPVKQCETVGVDLNNEEDEDDGSHPRCEFKTIEAIPDAKYHELFRSCKLSSSADCVAVVRREKGTYNAATFVDVLEGEQLRKFVVRVPGHGTLEHWTDEDAYVLEREAQLIEYIRQNTTAPVAHVIDYSTGHDNPLGFPHIVMTMLPGKPAYTLWFPEDYPFIGDHRAFRNADVPPPHIEKMRLAFLRSLAKVMTQIQSLEFKGIGVPTFDYLGNLTGIGPTCHFTGASDDSFKRQPAATTQEYLQARLKAKVRHMDERREPGDVDAISERNGTRIILNLIFAQPAFHGPTDETFTIHHNDLDLQNILVDEAGNVTGIIDWDNAMAAPRCVGASAVPMFLRSDWFPEYNFSLEVPPYMAWNYHRYREIYAAATIEAGNVEDAKFTTKSALYRAAIATCTEGGENAADFIPKLLHEIPHCRVDADDFLKGLGMGAWHSAIRMLETQFAKIFEPELPPVGLLEALDVELEMQTTWWSSCDELLDLYEDENVEGAAQLPHGSATGSE</sequence>
<dbReference type="InterPro" id="IPR002575">
    <property type="entry name" value="Aminoglycoside_PTrfase"/>
</dbReference>
<keyword evidence="4" id="KW-1185">Reference proteome</keyword>
<evidence type="ECO:0000313" key="3">
    <source>
        <dbReference type="EMBL" id="KAG9188402.1"/>
    </source>
</evidence>
<dbReference type="EMBL" id="JAANER010000006">
    <property type="protein sequence ID" value="KAG9188402.1"/>
    <property type="molecule type" value="Genomic_DNA"/>
</dbReference>
<proteinExistence type="predicted"/>
<comment type="caution">
    <text evidence="3">The sequence shown here is derived from an EMBL/GenBank/DDBJ whole genome shotgun (WGS) entry which is preliminary data.</text>
</comment>
<dbReference type="PANTHER" id="PTHR21310:SF51">
    <property type="entry name" value="AMINOGLYCOSIDE PHOSPHOTRANSFERASE DOMAIN-CONTAINING PROTEIN"/>
    <property type="match status" value="1"/>
</dbReference>
<dbReference type="Gene3D" id="3.30.200.20">
    <property type="entry name" value="Phosphorylase Kinase, domain 1"/>
    <property type="match status" value="1"/>
</dbReference>
<reference evidence="3" key="1">
    <citation type="submission" date="2021-07" db="EMBL/GenBank/DDBJ databases">
        <title>Genome Resource of American Ginseng Black Spot Pathogen Alternaria panax.</title>
        <authorList>
            <person name="Qiu C."/>
            <person name="Wang W."/>
            <person name="Liu Z."/>
        </authorList>
    </citation>
    <scope>NUCLEOTIDE SEQUENCE</scope>
    <source>
        <strain evidence="3">BNCC115425</strain>
    </source>
</reference>
<organism evidence="3 4">
    <name type="scientific">Alternaria panax</name>
    <dbReference type="NCBI Taxonomy" id="48097"/>
    <lineage>
        <taxon>Eukaryota</taxon>
        <taxon>Fungi</taxon>
        <taxon>Dikarya</taxon>
        <taxon>Ascomycota</taxon>
        <taxon>Pezizomycotina</taxon>
        <taxon>Dothideomycetes</taxon>
        <taxon>Pleosporomycetidae</taxon>
        <taxon>Pleosporales</taxon>
        <taxon>Pleosporineae</taxon>
        <taxon>Pleosporaceae</taxon>
        <taxon>Alternaria</taxon>
        <taxon>Alternaria sect. Panax</taxon>
    </lineage>
</organism>
<feature type="compositionally biased region" description="Polar residues" evidence="1">
    <location>
        <begin position="54"/>
        <end position="68"/>
    </location>
</feature>
<feature type="region of interest" description="Disordered" evidence="1">
    <location>
        <begin position="157"/>
        <end position="177"/>
    </location>
</feature>
<dbReference type="Proteomes" id="UP001199106">
    <property type="component" value="Unassembled WGS sequence"/>
</dbReference>
<dbReference type="Pfam" id="PF01636">
    <property type="entry name" value="APH"/>
    <property type="match status" value="1"/>
</dbReference>
<dbReference type="SUPFAM" id="SSF56112">
    <property type="entry name" value="Protein kinase-like (PK-like)"/>
    <property type="match status" value="1"/>
</dbReference>